<dbReference type="PANTHER" id="PTHR42720:SF1">
    <property type="entry name" value="GLYCEROL 3-PHOSPHATE OXIDASE"/>
    <property type="match status" value="1"/>
</dbReference>
<dbReference type="AlphaFoldDB" id="A0AAU9C3D0"/>
<reference evidence="3" key="1">
    <citation type="submission" date="2021-11" db="EMBL/GenBank/DDBJ databases">
        <title>Complete genome sequence of Atopobiaceae bacterium TOC12.</title>
        <authorList>
            <person name="Morinaga K."/>
            <person name="Kusada H."/>
            <person name="Tamaki H."/>
        </authorList>
    </citation>
    <scope>NUCLEOTIDE SEQUENCE</scope>
    <source>
        <strain evidence="3">TOC12</strain>
    </source>
</reference>
<dbReference type="CDD" id="cd19946">
    <property type="entry name" value="GlpA-like_Fer2_BFD-like"/>
    <property type="match status" value="1"/>
</dbReference>
<dbReference type="InterPro" id="IPR007419">
    <property type="entry name" value="BFD-like_2Fe2S-bd_dom"/>
</dbReference>
<dbReference type="PANTHER" id="PTHR42720">
    <property type="entry name" value="GLYCEROL-3-PHOSPHATE DEHYDROGENASE"/>
    <property type="match status" value="1"/>
</dbReference>
<dbReference type="Pfam" id="PF01266">
    <property type="entry name" value="DAO"/>
    <property type="match status" value="1"/>
</dbReference>
<dbReference type="RefSeq" id="WP_265592149.1">
    <property type="nucleotide sequence ID" value="NZ_AP025285.1"/>
</dbReference>
<dbReference type="Gene3D" id="1.10.10.1100">
    <property type="entry name" value="BFD-like [2Fe-2S]-binding domain"/>
    <property type="match status" value="1"/>
</dbReference>
<name>A0AAU9C3D0_9ACTN</name>
<dbReference type="Proteomes" id="UP001431186">
    <property type="component" value="Chromosome"/>
</dbReference>
<evidence type="ECO:0000259" key="1">
    <source>
        <dbReference type="Pfam" id="PF01266"/>
    </source>
</evidence>
<keyword evidence="4" id="KW-1185">Reference proteome</keyword>
<organism evidence="3 4">
    <name type="scientific">Leptogranulimonas caecicola</name>
    <dbReference type="NCBI Taxonomy" id="2894156"/>
    <lineage>
        <taxon>Bacteria</taxon>
        <taxon>Bacillati</taxon>
        <taxon>Actinomycetota</taxon>
        <taxon>Coriobacteriia</taxon>
        <taxon>Coriobacteriales</taxon>
        <taxon>Kribbibacteriaceae</taxon>
        <taxon>Leptogranulimonas</taxon>
    </lineage>
</organism>
<evidence type="ECO:0000313" key="3">
    <source>
        <dbReference type="EMBL" id="BDC90720.1"/>
    </source>
</evidence>
<dbReference type="SUPFAM" id="SSF54373">
    <property type="entry name" value="FAD-linked reductases, C-terminal domain"/>
    <property type="match status" value="1"/>
</dbReference>
<dbReference type="Gene3D" id="3.50.50.60">
    <property type="entry name" value="FAD/NAD(P)-binding domain"/>
    <property type="match status" value="1"/>
</dbReference>
<dbReference type="Gene3D" id="3.30.9.10">
    <property type="entry name" value="D-Amino Acid Oxidase, subunit A, domain 2"/>
    <property type="match status" value="1"/>
</dbReference>
<dbReference type="InterPro" id="IPR006076">
    <property type="entry name" value="FAD-dep_OxRdtase"/>
</dbReference>
<evidence type="ECO:0000259" key="2">
    <source>
        <dbReference type="Pfam" id="PF04324"/>
    </source>
</evidence>
<gene>
    <name evidence="3" type="primary">glpA</name>
    <name evidence="3" type="ORF">ATTO_05920</name>
</gene>
<feature type="domain" description="FAD dependent oxidoreductase" evidence="1">
    <location>
        <begin position="24"/>
        <end position="389"/>
    </location>
</feature>
<evidence type="ECO:0000313" key="4">
    <source>
        <dbReference type="Proteomes" id="UP001431186"/>
    </source>
</evidence>
<feature type="domain" description="BFD-like [2Fe-2S]-binding" evidence="2">
    <location>
        <begin position="434"/>
        <end position="487"/>
    </location>
</feature>
<dbReference type="Pfam" id="PF04324">
    <property type="entry name" value="Fer2_BFD"/>
    <property type="match status" value="1"/>
</dbReference>
<protein>
    <submittedName>
        <fullName evidence="3">FAD/NAD(P)-binding oxidoreductase</fullName>
    </submittedName>
</protein>
<dbReference type="SUPFAM" id="SSF51905">
    <property type="entry name" value="FAD/NAD(P)-binding domain"/>
    <property type="match status" value="1"/>
</dbReference>
<sequence>MTSSPDAPPCREAHPSTVETPVLDVAVIGAGAVGCALARELSYEQLNVAVFEAEPDVGCGTSKANSGIVHAGFDAAPGSLMARLNVAGAALMPQLCRDLDIPYEQNGSLVLAFDRADIPRLEELASRGCSNGVEGLEVIGQERLRRLEPHVSPEAVAALWAPTAGIVDPFMLCVAQAELAADNGVWFHLSEPVGQVHRLNAQDEVSSQEAAALSQGARWCVATARGAYYCRCVAAAAGLFSADLYNPWVPQEQRLSITPRRGSYYLLDISAEPVPCHTLFQLPGPKGKGVLVAPTVHGNTLVGPTAVDVDDPEATCTSAAELAAIAQLAHQSFPKLDLKATITSFAGLRAHEAGHEFVVREVAPGYVHAAGIESPGLTASPAIALMMKELLGNQLHYIANKQAGRTRKGPVKTRELSVEQLALLVESDPAYGEIICRCEQISAGEILDACSRSIPVITTDGVKRRVRAGMGRCQGGFCLPRVIELVAQAALLPQEAIGKNSSEAPWITGPVKEGL</sequence>
<proteinExistence type="predicted"/>
<accession>A0AAU9C3D0</accession>
<dbReference type="KEGG" id="lcal:ATTO_05920"/>
<dbReference type="InterPro" id="IPR036188">
    <property type="entry name" value="FAD/NAD-bd_sf"/>
</dbReference>
<dbReference type="InterPro" id="IPR052745">
    <property type="entry name" value="G3P_Oxidase/Oxidoreductase"/>
</dbReference>
<dbReference type="InterPro" id="IPR041854">
    <property type="entry name" value="BFD-like_2Fe2S-bd_dom_sf"/>
</dbReference>
<dbReference type="EMBL" id="AP025285">
    <property type="protein sequence ID" value="BDC90720.1"/>
    <property type="molecule type" value="Genomic_DNA"/>
</dbReference>